<dbReference type="OrthoDB" id="403918at2"/>
<organism evidence="1 2">
    <name type="scientific">Mycoplasmopsis gallopavonis</name>
    <dbReference type="NCBI Taxonomy" id="76629"/>
    <lineage>
        <taxon>Bacteria</taxon>
        <taxon>Bacillati</taxon>
        <taxon>Mycoplasmatota</taxon>
        <taxon>Mycoplasmoidales</taxon>
        <taxon>Metamycoplasmataceae</taxon>
        <taxon>Mycoplasmopsis</taxon>
    </lineage>
</organism>
<name>A0A449B068_9BACT</name>
<gene>
    <name evidence="1" type="ORF">NCTC10186_00622</name>
</gene>
<evidence type="ECO:0008006" key="3">
    <source>
        <dbReference type="Google" id="ProtNLM"/>
    </source>
</evidence>
<keyword evidence="2" id="KW-1185">Reference proteome</keyword>
<proteinExistence type="predicted"/>
<dbReference type="Proteomes" id="UP000289862">
    <property type="component" value="Plasmid 2"/>
</dbReference>
<dbReference type="KEGG" id="mgal:NCTC10186_00622"/>
<keyword evidence="1" id="KW-0614">Plasmid</keyword>
<dbReference type="RefSeq" id="WP_119572312.1">
    <property type="nucleotide sequence ID" value="NZ_LR215032.1"/>
</dbReference>
<dbReference type="EMBL" id="LR215032">
    <property type="protein sequence ID" value="VEU73134.1"/>
    <property type="molecule type" value="Genomic_DNA"/>
</dbReference>
<reference evidence="1 2" key="1">
    <citation type="submission" date="2019-01" db="EMBL/GenBank/DDBJ databases">
        <authorList>
            <consortium name="Pathogen Informatics"/>
        </authorList>
    </citation>
    <scope>NUCLEOTIDE SEQUENCE [LARGE SCALE GENOMIC DNA]</scope>
    <source>
        <strain evidence="1 2">NCTC10186</strain>
        <plasmid evidence="2">2</plasmid>
    </source>
</reference>
<evidence type="ECO:0000313" key="2">
    <source>
        <dbReference type="Proteomes" id="UP000289862"/>
    </source>
</evidence>
<sequence>MKTYKKWILPIITISALASTVLAAFSYKISHPFKPSFYNYKSYMSDDNQDYLRETFQYKAFDEINEFSKSLINNKAVAGIGSDFQAINLIKEGLITQIDYSVLLDDPSLTTNDKIKSALRKLYRPEIWNHLESYNKYLKEDPNTYNYEFWQFFVPYYSQDAIVGYNIQKLKIPNELKKDNSDELDFDKAAQKMNLPKNKSHEMINILKSLQKVGVKHYTITDAIRDNMLYATSYWKLPDGSRVSDRFTGEVSNKTYLEMLNYFGDLIKDGTGFAIKDSNAISLKGDSLEIIRDLLNPNFKSYSASIMYNGDAMNAYYSDEHFSELEPKKQVRGIKPKHNILLVDGLVVAKATSLQNRNRYLKVLSNSIYENLKNKHHQIKETNNLDSNKLTEKLYLEDWKRLKTKELESLQVNSNNQEEFIKTLLPLVDLSKPENNQILNDFYQAREKHEAYNIGQLEHDVDINDRINFMPKIIANWLLNQKSDLLKQISNTDFQPQTGFEKAVQALFNNYKNPEFLEIYNNANQEKQALILARILATLNLQNELIAKENKYIDNFNYVRYVPIETSLYELVLRNYFMDVTSGQDQKVIEIYEIINNSNNIHKALGPVDKKLQSKISIEYFNLTKS</sequence>
<dbReference type="AlphaFoldDB" id="A0A449B068"/>
<protein>
    <recommendedName>
        <fullName evidence="3">Spermidine/putrescine-binding periplasmic protein</fullName>
    </recommendedName>
</protein>
<geneLocation type="plasmid" evidence="1 2">
    <name>2</name>
</geneLocation>
<evidence type="ECO:0000313" key="1">
    <source>
        <dbReference type="EMBL" id="VEU73134.1"/>
    </source>
</evidence>
<accession>A0A449B068</accession>